<evidence type="ECO:0000313" key="1">
    <source>
        <dbReference type="EMBL" id="VUC31600.1"/>
    </source>
</evidence>
<organism evidence="1 2">
    <name type="scientific">Bionectria ochroleuca</name>
    <name type="common">Gliocladium roseum</name>
    <dbReference type="NCBI Taxonomy" id="29856"/>
    <lineage>
        <taxon>Eukaryota</taxon>
        <taxon>Fungi</taxon>
        <taxon>Dikarya</taxon>
        <taxon>Ascomycota</taxon>
        <taxon>Pezizomycotina</taxon>
        <taxon>Sordariomycetes</taxon>
        <taxon>Hypocreomycetidae</taxon>
        <taxon>Hypocreales</taxon>
        <taxon>Bionectriaceae</taxon>
        <taxon>Clonostachys</taxon>
    </lineage>
</organism>
<dbReference type="EMBL" id="CABFNS010000833">
    <property type="protein sequence ID" value="VUC31600.1"/>
    <property type="molecule type" value="Genomic_DNA"/>
</dbReference>
<comment type="caution">
    <text evidence="1">The sequence shown here is derived from an EMBL/GenBank/DDBJ whole genome shotgun (WGS) entry which is preliminary data.</text>
</comment>
<proteinExistence type="predicted"/>
<evidence type="ECO:0008006" key="3">
    <source>
        <dbReference type="Google" id="ProtNLM"/>
    </source>
</evidence>
<accession>A0ABY6UMX7</accession>
<protein>
    <recommendedName>
        <fullName evidence="3">Metallo-beta-lactamase domain-containing protein</fullName>
    </recommendedName>
</protein>
<name>A0ABY6UMX7_BIOOC</name>
<evidence type="ECO:0000313" key="2">
    <source>
        <dbReference type="Proteomes" id="UP000766486"/>
    </source>
</evidence>
<dbReference type="InterPro" id="IPR052159">
    <property type="entry name" value="Competence_DNA_uptake"/>
</dbReference>
<dbReference type="SUPFAM" id="SSF56281">
    <property type="entry name" value="Metallo-hydrolase/oxidoreductase"/>
    <property type="match status" value="1"/>
</dbReference>
<dbReference type="PANTHER" id="PTHR30619:SF1">
    <property type="entry name" value="RECOMBINATION PROTEIN 2"/>
    <property type="match status" value="1"/>
</dbReference>
<dbReference type="Proteomes" id="UP000766486">
    <property type="component" value="Unassembled WGS sequence"/>
</dbReference>
<reference evidence="1 2" key="1">
    <citation type="submission" date="2019-06" db="EMBL/GenBank/DDBJ databases">
        <authorList>
            <person name="Broberg M."/>
        </authorList>
    </citation>
    <scope>NUCLEOTIDE SEQUENCE [LARGE SCALE GENOMIC DNA]</scope>
</reference>
<dbReference type="Gene3D" id="3.60.15.10">
    <property type="entry name" value="Ribonuclease Z/Hydroxyacylglutathione hydrolase-like"/>
    <property type="match status" value="1"/>
</dbReference>
<sequence>MNIEKDNIMEFEKNPRSNTEVGENNFDLYDFGFKFEGSEYNQPTDMFYDSIQYVLREHVQLVAQQHVGQGQNFDIANFRDRLKNLPQLTEESFTREVDSYQIAVPNGDCSIHLLVQRPPNFHNRKQPAGTILRAVLMDGGNSGGSGVKACAKIIERAIRIIRSHYDSPNMPKDVIEFDSWVVTHWDGDHWGGALHMLENSPIGNRAQTTQYFKYDNDWNPLTTLYCPNWTKPAMFLTEAGLKPANGTHIKQRPKNLCIADEEAVEDTGKGVVYLSSKLGQPLRGFCRAKWGHRQLLGVDYFTGDICYTPSLISANRDRSFDVALNKTLSSFFLLQEFMARIYLERYDHPRFFCLGAAGFVLGGDLSQSAILQAFGLERSSPSDTWANFSSLMSVLHFPQQPHVSLYWAGDAVSAMEMNFVADRTHTQGHFFNKFQFRVAKWSHHGSRHSSPLALWQRLQPQRFVVSPNKNGTYTHPHPNIIKQLHQYSGATKTLFSTFYPGWFKKPKAYVNLAMSDKVREEQKLRNRALAEGEACDFLPEIIETVRDLGKVWGEICYAQANNITGPAYYIRPDGQTVECDHIVPDPGDTYQNLFIHIRSSHDINRDGFMRYYADVRRLSEQEQQDEMFFKSVHEQGDKIIFNIYDYIPNFDLLNFDGMNLNGINHTLKQNFQPKEETTLYQTVLESEFGTAQQEGTPFNEHDQNWDPRVEDTGPYLEQEGTPSNEHNQDWDPRVKITGPYLEQEGVGQQEEEEIMMEKPKTIDEETPHQINPSMVGNFGLFRGNNSMFNQRRYYIGYLITQTVDVK</sequence>
<gene>
    <name evidence="1" type="ORF">CLO192961_LOCUS305597</name>
</gene>
<dbReference type="InterPro" id="IPR036866">
    <property type="entry name" value="RibonucZ/Hydroxyglut_hydro"/>
</dbReference>
<dbReference type="PANTHER" id="PTHR30619">
    <property type="entry name" value="DNA INTERNALIZATION/COMPETENCE PROTEIN COMEC/REC2"/>
    <property type="match status" value="1"/>
</dbReference>
<keyword evidence="2" id="KW-1185">Reference proteome</keyword>